<dbReference type="Gene3D" id="3.30.700.10">
    <property type="entry name" value="Glycoprotein, Type 4 Pilin"/>
    <property type="match status" value="1"/>
</dbReference>
<reference evidence="2 3" key="1">
    <citation type="submission" date="2019-03" db="EMBL/GenBank/DDBJ databases">
        <title>Deep-cultivation of Planctomycetes and their phenomic and genomic characterization uncovers novel biology.</title>
        <authorList>
            <person name="Wiegand S."/>
            <person name="Jogler M."/>
            <person name="Boedeker C."/>
            <person name="Pinto D."/>
            <person name="Vollmers J."/>
            <person name="Rivas-Marin E."/>
            <person name="Kohn T."/>
            <person name="Peeters S.H."/>
            <person name="Heuer A."/>
            <person name="Rast P."/>
            <person name="Oberbeckmann S."/>
            <person name="Bunk B."/>
            <person name="Jeske O."/>
            <person name="Meyerdierks A."/>
            <person name="Storesund J.E."/>
            <person name="Kallscheuer N."/>
            <person name="Luecker S."/>
            <person name="Lage O.M."/>
            <person name="Pohl T."/>
            <person name="Merkel B.J."/>
            <person name="Hornburger P."/>
            <person name="Mueller R.-W."/>
            <person name="Bruemmer F."/>
            <person name="Labrenz M."/>
            <person name="Spormann A.M."/>
            <person name="Op den Camp H."/>
            <person name="Overmann J."/>
            <person name="Amann R."/>
            <person name="Jetten M.S.M."/>
            <person name="Mascher T."/>
            <person name="Medema M.H."/>
            <person name="Devos D.P."/>
            <person name="Kaster A.-K."/>
            <person name="Ovreas L."/>
            <person name="Rohde M."/>
            <person name="Galperin M.Y."/>
            <person name="Jogler C."/>
        </authorList>
    </citation>
    <scope>NUCLEOTIDE SEQUENCE [LARGE SCALE GENOMIC DNA]</scope>
    <source>
        <strain evidence="2 3">Enr10</strain>
    </source>
</reference>
<organism evidence="2 3">
    <name type="scientific">Gimesia panareensis</name>
    <dbReference type="NCBI Taxonomy" id="2527978"/>
    <lineage>
        <taxon>Bacteria</taxon>
        <taxon>Pseudomonadati</taxon>
        <taxon>Planctomycetota</taxon>
        <taxon>Planctomycetia</taxon>
        <taxon>Planctomycetales</taxon>
        <taxon>Planctomycetaceae</taxon>
        <taxon>Gimesia</taxon>
    </lineage>
</organism>
<keyword evidence="1" id="KW-0472">Membrane</keyword>
<dbReference type="SUPFAM" id="SSF54523">
    <property type="entry name" value="Pili subunits"/>
    <property type="match status" value="1"/>
</dbReference>
<dbReference type="Proteomes" id="UP000315647">
    <property type="component" value="Chromosome"/>
</dbReference>
<name>A0A517QDY8_9PLAN</name>
<dbReference type="Pfam" id="PF07963">
    <property type="entry name" value="N_methyl"/>
    <property type="match status" value="1"/>
</dbReference>
<dbReference type="InterPro" id="IPR012902">
    <property type="entry name" value="N_methyl_site"/>
</dbReference>
<dbReference type="InterPro" id="IPR045584">
    <property type="entry name" value="Pilin-like"/>
</dbReference>
<evidence type="ECO:0000313" key="2">
    <source>
        <dbReference type="EMBL" id="QDT29815.1"/>
    </source>
</evidence>
<feature type="transmembrane region" description="Helical" evidence="1">
    <location>
        <begin position="21"/>
        <end position="44"/>
    </location>
</feature>
<evidence type="ECO:0008006" key="4">
    <source>
        <dbReference type="Google" id="ProtNLM"/>
    </source>
</evidence>
<dbReference type="NCBIfam" id="TIGR02532">
    <property type="entry name" value="IV_pilin_GFxxxE"/>
    <property type="match status" value="1"/>
</dbReference>
<accession>A0A517QDY8</accession>
<keyword evidence="1" id="KW-1133">Transmembrane helix</keyword>
<dbReference type="EMBL" id="CP037421">
    <property type="protein sequence ID" value="QDT29815.1"/>
    <property type="molecule type" value="Genomic_DNA"/>
</dbReference>
<protein>
    <recommendedName>
        <fullName evidence="4">General secretion pathway GspH domain-containing protein</fullName>
    </recommendedName>
</protein>
<evidence type="ECO:0000313" key="3">
    <source>
        <dbReference type="Proteomes" id="UP000315647"/>
    </source>
</evidence>
<dbReference type="RefSeq" id="WP_145451744.1">
    <property type="nucleotide sequence ID" value="NZ_CP037421.1"/>
</dbReference>
<keyword evidence="3" id="KW-1185">Reference proteome</keyword>
<dbReference type="AlphaFoldDB" id="A0A517QDY8"/>
<evidence type="ECO:0000256" key="1">
    <source>
        <dbReference type="SAM" id="Phobius"/>
    </source>
</evidence>
<gene>
    <name evidence="2" type="ORF">Enr10x_51710</name>
</gene>
<sequence>MSNVTSRQYQLRKQHHRRAAFTLLEMLLVLALLLVLVSVVWPAVLRISAGNRLRQSMQDLNSAFAAARVRAIEQGVMYQVFLEPGGQQYMVVPVDQGLLGGEAAGDDTVTTSASQTVLSGKLPEEFQFSKQTSAVVTEAAVPFAWLSNQPNSKDWNWMQGAFPITFYPDGTAAFDLNQDVLKAERPVARVQLRGLTGSATVSYVQGKSS</sequence>
<proteinExistence type="predicted"/>
<keyword evidence="1" id="KW-0812">Transmembrane</keyword>